<accession>A0ABW5S667</accession>
<dbReference type="InterPro" id="IPR027417">
    <property type="entry name" value="P-loop_NTPase"/>
</dbReference>
<dbReference type="PANTHER" id="PTHR43158">
    <property type="entry name" value="SKFA PEPTIDE EXPORT ATP-BINDING PROTEIN SKFE"/>
    <property type="match status" value="1"/>
</dbReference>
<dbReference type="Proteomes" id="UP001597399">
    <property type="component" value="Unassembled WGS sequence"/>
</dbReference>
<reference evidence="5" key="1">
    <citation type="journal article" date="2019" name="Int. J. Syst. Evol. Microbiol.">
        <title>The Global Catalogue of Microorganisms (GCM) 10K type strain sequencing project: providing services to taxonomists for standard genome sequencing and annotation.</title>
        <authorList>
            <consortium name="The Broad Institute Genomics Platform"/>
            <consortium name="The Broad Institute Genome Sequencing Center for Infectious Disease"/>
            <person name="Wu L."/>
            <person name="Ma J."/>
        </authorList>
    </citation>
    <scope>NUCLEOTIDE SEQUENCE [LARGE SCALE GENOMIC DNA]</scope>
    <source>
        <strain evidence="5">TISTR 2466</strain>
    </source>
</reference>
<keyword evidence="2 4" id="KW-0067">ATP-binding</keyword>
<keyword evidence="5" id="KW-1185">Reference proteome</keyword>
<dbReference type="GO" id="GO:0005524">
    <property type="term" value="F:ATP binding"/>
    <property type="evidence" value="ECO:0007669"/>
    <property type="project" value="UniProtKB-KW"/>
</dbReference>
<evidence type="ECO:0000313" key="4">
    <source>
        <dbReference type="EMBL" id="MFD2694804.1"/>
    </source>
</evidence>
<gene>
    <name evidence="4" type="ORF">ACFSUE_14400</name>
</gene>
<protein>
    <submittedName>
        <fullName evidence="4">ATP-binding cassette domain-containing protein</fullName>
    </submittedName>
</protein>
<dbReference type="CDD" id="cd00267">
    <property type="entry name" value="ABC_ATPase"/>
    <property type="match status" value="1"/>
</dbReference>
<dbReference type="RefSeq" id="WP_253061980.1">
    <property type="nucleotide sequence ID" value="NZ_JAMXWM010000011.1"/>
</dbReference>
<keyword evidence="1" id="KW-0547">Nucleotide-binding</keyword>
<feature type="domain" description="ABC transporter" evidence="3">
    <location>
        <begin position="1"/>
        <end position="231"/>
    </location>
</feature>
<evidence type="ECO:0000259" key="3">
    <source>
        <dbReference type="PROSITE" id="PS50893"/>
    </source>
</evidence>
<dbReference type="InterPro" id="IPR003439">
    <property type="entry name" value="ABC_transporter-like_ATP-bd"/>
</dbReference>
<dbReference type="PANTHER" id="PTHR43158:SF2">
    <property type="entry name" value="SKFA PEPTIDE EXPORT ATP-BINDING PROTEIN SKFE"/>
    <property type="match status" value="1"/>
</dbReference>
<dbReference type="Gene3D" id="3.40.50.300">
    <property type="entry name" value="P-loop containing nucleotide triphosphate hydrolases"/>
    <property type="match status" value="1"/>
</dbReference>
<dbReference type="PROSITE" id="PS50893">
    <property type="entry name" value="ABC_TRANSPORTER_2"/>
    <property type="match status" value="1"/>
</dbReference>
<proteinExistence type="predicted"/>
<organism evidence="4 5">
    <name type="scientific">Sporolactobacillus shoreicorticis</name>
    <dbReference type="NCBI Taxonomy" id="1923877"/>
    <lineage>
        <taxon>Bacteria</taxon>
        <taxon>Bacillati</taxon>
        <taxon>Bacillota</taxon>
        <taxon>Bacilli</taxon>
        <taxon>Bacillales</taxon>
        <taxon>Sporolactobacillaceae</taxon>
        <taxon>Sporolactobacillus</taxon>
    </lineage>
</organism>
<dbReference type="EMBL" id="JBHUMQ010000031">
    <property type="protein sequence ID" value="MFD2694804.1"/>
    <property type="molecule type" value="Genomic_DNA"/>
</dbReference>
<comment type="caution">
    <text evidence="4">The sequence shown here is derived from an EMBL/GenBank/DDBJ whole genome shotgun (WGS) entry which is preliminary data.</text>
</comment>
<dbReference type="Pfam" id="PF00005">
    <property type="entry name" value="ABC_tran"/>
    <property type="match status" value="1"/>
</dbReference>
<evidence type="ECO:0000256" key="1">
    <source>
        <dbReference type="ARBA" id="ARBA00022741"/>
    </source>
</evidence>
<dbReference type="SUPFAM" id="SSF52540">
    <property type="entry name" value="P-loop containing nucleoside triphosphate hydrolases"/>
    <property type="match status" value="1"/>
</dbReference>
<name>A0ABW5S667_9BACL</name>
<evidence type="ECO:0000256" key="2">
    <source>
        <dbReference type="ARBA" id="ARBA00022840"/>
    </source>
</evidence>
<sequence>MKIEHLNFKYKKGDRLVFDNLSFNLVQGKIHILLGRNGGGKSTLLDVLSGLLRVDAVILNPIPKNEILYQIQGVPILSTIKGKHLAELILCASGQYKSRDLSPEMCSELFNDHREWEKITYLWDQQYGKMSPGERRWLTIMLYCMLDKSLYLFDEPTAGVDPYSGMQIARFIRRLQEKKGKTVVYATHKIQDLNGFKDYRVLVLDEGKIVVNEDGQHWLQACKKEKGPFCKRIVALWENSSSNLI</sequence>
<evidence type="ECO:0000313" key="5">
    <source>
        <dbReference type="Proteomes" id="UP001597399"/>
    </source>
</evidence>